<sequence>MLWRWIKKAPPADTYLQHKLDEHATAKMDFMAQQQRQMDQTTAADQLYDRHVQQKQQAEQHRYEKYQRYFADSGMHQRNN</sequence>
<gene>
    <name evidence="1" type="ORF">CYMTET_25023</name>
</gene>
<accession>A0AAE0FUX1</accession>
<organism evidence="1 2">
    <name type="scientific">Cymbomonas tetramitiformis</name>
    <dbReference type="NCBI Taxonomy" id="36881"/>
    <lineage>
        <taxon>Eukaryota</taxon>
        <taxon>Viridiplantae</taxon>
        <taxon>Chlorophyta</taxon>
        <taxon>Pyramimonadophyceae</taxon>
        <taxon>Pyramimonadales</taxon>
        <taxon>Pyramimonadaceae</taxon>
        <taxon>Cymbomonas</taxon>
    </lineage>
</organism>
<evidence type="ECO:0000313" key="1">
    <source>
        <dbReference type="EMBL" id="KAK3266349.1"/>
    </source>
</evidence>
<keyword evidence="2" id="KW-1185">Reference proteome</keyword>
<protein>
    <submittedName>
        <fullName evidence="1">Uncharacterized protein</fullName>
    </submittedName>
</protein>
<dbReference type="Proteomes" id="UP001190700">
    <property type="component" value="Unassembled WGS sequence"/>
</dbReference>
<reference evidence="1 2" key="1">
    <citation type="journal article" date="2015" name="Genome Biol. Evol.">
        <title>Comparative Genomics of a Bacterivorous Green Alga Reveals Evolutionary Causalities and Consequences of Phago-Mixotrophic Mode of Nutrition.</title>
        <authorList>
            <person name="Burns J.A."/>
            <person name="Paasch A."/>
            <person name="Narechania A."/>
            <person name="Kim E."/>
        </authorList>
    </citation>
    <scope>NUCLEOTIDE SEQUENCE [LARGE SCALE GENOMIC DNA]</scope>
    <source>
        <strain evidence="1 2">PLY_AMNH</strain>
    </source>
</reference>
<comment type="caution">
    <text evidence="1">The sequence shown here is derived from an EMBL/GenBank/DDBJ whole genome shotgun (WGS) entry which is preliminary data.</text>
</comment>
<evidence type="ECO:0000313" key="2">
    <source>
        <dbReference type="Proteomes" id="UP001190700"/>
    </source>
</evidence>
<dbReference type="AlphaFoldDB" id="A0AAE0FUX1"/>
<proteinExistence type="predicted"/>
<name>A0AAE0FUX1_9CHLO</name>
<dbReference type="EMBL" id="LGRX02013173">
    <property type="protein sequence ID" value="KAK3266349.1"/>
    <property type="molecule type" value="Genomic_DNA"/>
</dbReference>